<gene>
    <name evidence="4" type="ORF">HPA02_15620</name>
</gene>
<accession>A0A510X779</accession>
<keyword evidence="2" id="KW-0378">Hydrolase</keyword>
<dbReference type="PANTHER" id="PTHR10655:SF17">
    <property type="entry name" value="LYSOPHOSPHOLIPASE-LIKE PROTEIN 1"/>
    <property type="match status" value="1"/>
</dbReference>
<comment type="caution">
    <text evidence="4">The sequence shown here is derived from an EMBL/GenBank/DDBJ whole genome shotgun (WGS) entry which is preliminary data.</text>
</comment>
<name>A0A510X779_9GAMM</name>
<dbReference type="AlphaFoldDB" id="A0A510X779"/>
<dbReference type="OrthoDB" id="9801763at2"/>
<dbReference type="InterPro" id="IPR050565">
    <property type="entry name" value="LYPA1-2/EST-like"/>
</dbReference>
<evidence type="ECO:0000256" key="1">
    <source>
        <dbReference type="ARBA" id="ARBA00006499"/>
    </source>
</evidence>
<dbReference type="EMBL" id="BJUK01000014">
    <property type="protein sequence ID" value="GEK47279.1"/>
    <property type="molecule type" value="Genomic_DNA"/>
</dbReference>
<feature type="domain" description="Phospholipase/carboxylesterase/thioesterase" evidence="3">
    <location>
        <begin position="14"/>
        <end position="212"/>
    </location>
</feature>
<comment type="similarity">
    <text evidence="1">Belongs to the AB hydrolase superfamily. AB hydrolase 2 family.</text>
</comment>
<evidence type="ECO:0000256" key="2">
    <source>
        <dbReference type="ARBA" id="ARBA00022801"/>
    </source>
</evidence>
<evidence type="ECO:0000259" key="3">
    <source>
        <dbReference type="Pfam" id="PF02230"/>
    </source>
</evidence>
<dbReference type="Gene3D" id="3.40.50.1820">
    <property type="entry name" value="alpha/beta hydrolase"/>
    <property type="match status" value="1"/>
</dbReference>
<evidence type="ECO:0000313" key="4">
    <source>
        <dbReference type="EMBL" id="GEK47279.1"/>
    </source>
</evidence>
<dbReference type="Pfam" id="PF02230">
    <property type="entry name" value="Abhydrolase_2"/>
    <property type="match status" value="1"/>
</dbReference>
<dbReference type="Proteomes" id="UP000321275">
    <property type="component" value="Unassembled WGS sequence"/>
</dbReference>
<reference evidence="4 5" key="1">
    <citation type="submission" date="2019-07" db="EMBL/GenBank/DDBJ databases">
        <title>Whole genome shotgun sequence of Halomonas pacifica NBRC 102220.</title>
        <authorList>
            <person name="Hosoyama A."/>
            <person name="Uohara A."/>
            <person name="Ohji S."/>
            <person name="Ichikawa N."/>
        </authorList>
    </citation>
    <scope>NUCLEOTIDE SEQUENCE [LARGE SCALE GENOMIC DNA]</scope>
    <source>
        <strain evidence="4 5">NBRC 102220</strain>
    </source>
</reference>
<sequence length="223" mass="23828">MSHPGELIIEPRDGRPADSCVIILHGLGADGHDFEPLVPALQLPAERAVRFILPHAPRLPVTINGGMVMPAWYDILEMSLDRRVDEAQLLASAARVQALIDDQIAAGIDSRRIVLAGFSQGGAVAYQAALSYPKPLGGLLALSTYFATADSLTPSEANRDLAIEVHHGTQDPVVPEALGRAGAERLKAMGYAVTYRTYPMPHSLCPQQVADIGPWLGERLAAA</sequence>
<dbReference type="GO" id="GO:0016787">
    <property type="term" value="F:hydrolase activity"/>
    <property type="evidence" value="ECO:0007669"/>
    <property type="project" value="UniProtKB-KW"/>
</dbReference>
<dbReference type="RefSeq" id="WP_146802578.1">
    <property type="nucleotide sequence ID" value="NZ_BJUK01000014.1"/>
</dbReference>
<dbReference type="SUPFAM" id="SSF53474">
    <property type="entry name" value="alpha/beta-Hydrolases"/>
    <property type="match status" value="1"/>
</dbReference>
<proteinExistence type="inferred from homology"/>
<organism evidence="4 5">
    <name type="scientific">Bisbaumannia pacifica</name>
    <dbReference type="NCBI Taxonomy" id="77098"/>
    <lineage>
        <taxon>Bacteria</taxon>
        <taxon>Pseudomonadati</taxon>
        <taxon>Pseudomonadota</taxon>
        <taxon>Gammaproteobacteria</taxon>
        <taxon>Oceanospirillales</taxon>
        <taxon>Halomonadaceae</taxon>
        <taxon>Bisbaumannia</taxon>
    </lineage>
</organism>
<dbReference type="InterPro" id="IPR029058">
    <property type="entry name" value="AB_hydrolase_fold"/>
</dbReference>
<protein>
    <submittedName>
        <fullName evidence="4">Carboxylesterase</fullName>
    </submittedName>
</protein>
<keyword evidence="5" id="KW-1185">Reference proteome</keyword>
<dbReference type="InterPro" id="IPR003140">
    <property type="entry name" value="PLipase/COase/thioEstase"/>
</dbReference>
<dbReference type="PANTHER" id="PTHR10655">
    <property type="entry name" value="LYSOPHOSPHOLIPASE-RELATED"/>
    <property type="match status" value="1"/>
</dbReference>
<evidence type="ECO:0000313" key="5">
    <source>
        <dbReference type="Proteomes" id="UP000321275"/>
    </source>
</evidence>